<feature type="domain" description="ABC transmembrane type-1" evidence="9">
    <location>
        <begin position="12"/>
        <end position="292"/>
    </location>
</feature>
<feature type="domain" description="ABC transporter" evidence="8">
    <location>
        <begin position="327"/>
        <end position="541"/>
    </location>
</feature>
<dbReference type="SMART" id="SM00382">
    <property type="entry name" value="AAA"/>
    <property type="match status" value="1"/>
</dbReference>
<dbReference type="InterPro" id="IPR017871">
    <property type="entry name" value="ABC_transporter-like_CS"/>
</dbReference>
<proteinExistence type="predicted"/>
<comment type="subcellular location">
    <subcellularLocation>
        <location evidence="1">Cell membrane</location>
        <topology evidence="1">Multi-pass membrane protein</topology>
    </subcellularLocation>
</comment>
<dbReference type="Gene3D" id="3.40.50.300">
    <property type="entry name" value="P-loop containing nucleotide triphosphate hydrolases"/>
    <property type="match status" value="1"/>
</dbReference>
<keyword evidence="4" id="KW-0067">ATP-binding</keyword>
<keyword evidence="2 7" id="KW-0812">Transmembrane</keyword>
<dbReference type="PANTHER" id="PTHR24221">
    <property type="entry name" value="ATP-BINDING CASSETTE SUB-FAMILY B"/>
    <property type="match status" value="1"/>
</dbReference>
<evidence type="ECO:0000256" key="7">
    <source>
        <dbReference type="SAM" id="Phobius"/>
    </source>
</evidence>
<dbReference type="PROSITE" id="PS50929">
    <property type="entry name" value="ABC_TM1F"/>
    <property type="match status" value="1"/>
</dbReference>
<feature type="transmembrane region" description="Helical" evidence="7">
    <location>
        <begin position="12"/>
        <end position="40"/>
    </location>
</feature>
<comment type="caution">
    <text evidence="10">The sequence shown here is derived from an EMBL/GenBank/DDBJ whole genome shotgun (WGS) entry which is preliminary data.</text>
</comment>
<dbReference type="EMBL" id="JASVEJ010000032">
    <property type="protein sequence ID" value="MDL5057509.1"/>
    <property type="molecule type" value="Genomic_DNA"/>
</dbReference>
<keyword evidence="3" id="KW-0547">Nucleotide-binding</keyword>
<organism evidence="10 11">
    <name type="scientific">Geitlerinema calcuttense NRMC-F 0142</name>
    <dbReference type="NCBI Taxonomy" id="2922238"/>
    <lineage>
        <taxon>Bacteria</taxon>
        <taxon>Bacillati</taxon>
        <taxon>Cyanobacteriota</taxon>
        <taxon>Cyanophyceae</taxon>
        <taxon>Geitlerinematales</taxon>
        <taxon>Geitlerinemataceae</taxon>
        <taxon>Geitlerinema</taxon>
    </lineage>
</organism>
<feature type="transmembrane region" description="Helical" evidence="7">
    <location>
        <begin position="151"/>
        <end position="169"/>
    </location>
</feature>
<dbReference type="CDD" id="cd03228">
    <property type="entry name" value="ABCC_MRP_Like"/>
    <property type="match status" value="1"/>
</dbReference>
<dbReference type="InterPro" id="IPR039421">
    <property type="entry name" value="Type_1_exporter"/>
</dbReference>
<keyword evidence="11" id="KW-1185">Reference proteome</keyword>
<keyword evidence="5 7" id="KW-1133">Transmembrane helix</keyword>
<dbReference type="InterPro" id="IPR027417">
    <property type="entry name" value="P-loop_NTPase"/>
</dbReference>
<dbReference type="InterPro" id="IPR005898">
    <property type="entry name" value="Cyc_pep_transpt_SyrD/YojI"/>
</dbReference>
<evidence type="ECO:0000256" key="6">
    <source>
        <dbReference type="ARBA" id="ARBA00023136"/>
    </source>
</evidence>
<name>A0ABT7M0C1_9CYAN</name>
<reference evidence="10 11" key="1">
    <citation type="submission" date="2023-06" db="EMBL/GenBank/DDBJ databases">
        <title>Whole genome sequence of Oscillatoria calcuttensis NRMC-F 0142.</title>
        <authorList>
            <person name="Shakena Fathima T."/>
            <person name="Muralitharan G."/>
            <person name="Thajuddin N."/>
        </authorList>
    </citation>
    <scope>NUCLEOTIDE SEQUENCE [LARGE SCALE GENOMIC DNA]</scope>
    <source>
        <strain evidence="10 11">NRMC-F 0142</strain>
    </source>
</reference>
<dbReference type="PANTHER" id="PTHR24221:SF654">
    <property type="entry name" value="ATP-BINDING CASSETTE SUB-FAMILY B MEMBER 6"/>
    <property type="match status" value="1"/>
</dbReference>
<evidence type="ECO:0000256" key="3">
    <source>
        <dbReference type="ARBA" id="ARBA00022741"/>
    </source>
</evidence>
<dbReference type="RefSeq" id="WP_284477149.1">
    <property type="nucleotide sequence ID" value="NZ_JASVEJ010000032.1"/>
</dbReference>
<dbReference type="NCBIfam" id="TIGR01194">
    <property type="entry name" value="cyc_pep_trnsptr"/>
    <property type="match status" value="1"/>
</dbReference>
<evidence type="ECO:0000313" key="10">
    <source>
        <dbReference type="EMBL" id="MDL5057509.1"/>
    </source>
</evidence>
<dbReference type="Pfam" id="PF00664">
    <property type="entry name" value="ABC_membrane"/>
    <property type="match status" value="1"/>
</dbReference>
<feature type="transmembrane region" description="Helical" evidence="7">
    <location>
        <begin position="230"/>
        <end position="254"/>
    </location>
</feature>
<dbReference type="SUPFAM" id="SSF90123">
    <property type="entry name" value="ABC transporter transmembrane region"/>
    <property type="match status" value="1"/>
</dbReference>
<evidence type="ECO:0000256" key="1">
    <source>
        <dbReference type="ARBA" id="ARBA00004651"/>
    </source>
</evidence>
<dbReference type="Proteomes" id="UP001230986">
    <property type="component" value="Unassembled WGS sequence"/>
</dbReference>
<dbReference type="PROSITE" id="PS00211">
    <property type="entry name" value="ABC_TRANSPORTER_1"/>
    <property type="match status" value="1"/>
</dbReference>
<evidence type="ECO:0000313" key="11">
    <source>
        <dbReference type="Proteomes" id="UP001230986"/>
    </source>
</evidence>
<evidence type="ECO:0000256" key="5">
    <source>
        <dbReference type="ARBA" id="ARBA00022989"/>
    </source>
</evidence>
<gene>
    <name evidence="10" type="ORF">QQ055_08560</name>
</gene>
<accession>A0ABT7M0C1</accession>
<keyword evidence="6 7" id="KW-0472">Membrane</keyword>
<evidence type="ECO:0000256" key="2">
    <source>
        <dbReference type="ARBA" id="ARBA00022692"/>
    </source>
</evidence>
<dbReference type="Gene3D" id="1.20.1560.10">
    <property type="entry name" value="ABC transporter type 1, transmembrane domain"/>
    <property type="match status" value="1"/>
</dbReference>
<dbReference type="InterPro" id="IPR003439">
    <property type="entry name" value="ABC_transporter-like_ATP-bd"/>
</dbReference>
<dbReference type="InterPro" id="IPR036640">
    <property type="entry name" value="ABC1_TM_sf"/>
</dbReference>
<dbReference type="Pfam" id="PF00005">
    <property type="entry name" value="ABC_tran"/>
    <property type="match status" value="1"/>
</dbReference>
<dbReference type="InterPro" id="IPR011527">
    <property type="entry name" value="ABC1_TM_dom"/>
</dbReference>
<feature type="transmembrane region" description="Helical" evidence="7">
    <location>
        <begin position="125"/>
        <end position="145"/>
    </location>
</feature>
<evidence type="ECO:0000256" key="4">
    <source>
        <dbReference type="ARBA" id="ARBA00022840"/>
    </source>
</evidence>
<evidence type="ECO:0000259" key="8">
    <source>
        <dbReference type="PROSITE" id="PS50893"/>
    </source>
</evidence>
<protein>
    <submittedName>
        <fullName evidence="10">Cyclic peptide export ABC transporter</fullName>
    </submittedName>
</protein>
<evidence type="ECO:0000259" key="9">
    <source>
        <dbReference type="PROSITE" id="PS50929"/>
    </source>
</evidence>
<feature type="transmembrane region" description="Helical" evidence="7">
    <location>
        <begin position="52"/>
        <end position="76"/>
    </location>
</feature>
<dbReference type="SUPFAM" id="SSF52540">
    <property type="entry name" value="P-loop containing nucleoside triphosphate hydrolases"/>
    <property type="match status" value="1"/>
</dbReference>
<dbReference type="InterPro" id="IPR003593">
    <property type="entry name" value="AAA+_ATPase"/>
</dbReference>
<dbReference type="PROSITE" id="PS50893">
    <property type="entry name" value="ABC_TRANSPORTER_2"/>
    <property type="match status" value="1"/>
</dbReference>
<sequence>MQLIVFLLRSSWGMLAIAIGTGFVSGISSASLIAIISLAVSQGSAESLRLAAWGFAGIAFIALITSIISQMTLIRLAQQAIFQLRLTLSQQILGSELTHLEGLGIPRLMATLTDDVQAVTDAVRLVPFLCIDLATVAGCLAYINWLSFRVFVLVCLLTVVALGSCRWLLRRGKRLLAKAREQQDILFANFRTVTEGTKELKLHYWRRQAFLQEDLQPTAGRFRRYSVDGLTLFAVTSSWGKLIFFFAVGFVLFALPQFMQLPAETLSGYVLTFTYLMLPMERLVNQLPILSRASIALEKIQSLGLSLANSAEQVSVPTDIHYTWQALSLQGVTHRYRGESEDSHFTLGPVDLKLQPGELVFIVGGNGSGKSTLAKLIAGLYIPEAGEIYLDGKRITSENREWYRQHFSAIFADFYLFDRFLGIDTPNLEAQAQAYLQQLRLDHKVRLEAGKLSTTALSQGQRKRLALLTAYLEDRPIYLFDEWAADQDPVFKELFYTELLGKLRDRGKAILVISHDDHYFHLADRIIKLDYGQVEYDKPQG</sequence>